<dbReference type="AlphaFoldDB" id="A0A5J9T9P7"/>
<organism evidence="1 2">
    <name type="scientific">Eragrostis curvula</name>
    <name type="common">weeping love grass</name>
    <dbReference type="NCBI Taxonomy" id="38414"/>
    <lineage>
        <taxon>Eukaryota</taxon>
        <taxon>Viridiplantae</taxon>
        <taxon>Streptophyta</taxon>
        <taxon>Embryophyta</taxon>
        <taxon>Tracheophyta</taxon>
        <taxon>Spermatophyta</taxon>
        <taxon>Magnoliopsida</taxon>
        <taxon>Liliopsida</taxon>
        <taxon>Poales</taxon>
        <taxon>Poaceae</taxon>
        <taxon>PACMAD clade</taxon>
        <taxon>Chloridoideae</taxon>
        <taxon>Eragrostideae</taxon>
        <taxon>Eragrostidinae</taxon>
        <taxon>Eragrostis</taxon>
    </lineage>
</organism>
<comment type="caution">
    <text evidence="1">The sequence shown here is derived from an EMBL/GenBank/DDBJ whole genome shotgun (WGS) entry which is preliminary data.</text>
</comment>
<dbReference type="EMBL" id="RWGY01000039">
    <property type="protein sequence ID" value="TVU08140.1"/>
    <property type="molecule type" value="Genomic_DNA"/>
</dbReference>
<accession>A0A5J9T9P7</accession>
<gene>
    <name evidence="1" type="ORF">EJB05_41529</name>
</gene>
<reference evidence="1 2" key="1">
    <citation type="journal article" date="2019" name="Sci. Rep.">
        <title>A high-quality genome of Eragrostis curvula grass provides insights into Poaceae evolution and supports new strategies to enhance forage quality.</title>
        <authorList>
            <person name="Carballo J."/>
            <person name="Santos B.A.C.M."/>
            <person name="Zappacosta D."/>
            <person name="Garbus I."/>
            <person name="Selva J.P."/>
            <person name="Gallo C.A."/>
            <person name="Diaz A."/>
            <person name="Albertini E."/>
            <person name="Caccamo M."/>
            <person name="Echenique V."/>
        </authorList>
    </citation>
    <scope>NUCLEOTIDE SEQUENCE [LARGE SCALE GENOMIC DNA]</scope>
    <source>
        <strain evidence="2">cv. Victoria</strain>
        <tissue evidence="1">Leaf</tissue>
    </source>
</reference>
<evidence type="ECO:0000313" key="1">
    <source>
        <dbReference type="EMBL" id="TVU08140.1"/>
    </source>
</evidence>
<feature type="non-terminal residue" evidence="1">
    <location>
        <position position="1"/>
    </location>
</feature>
<keyword evidence="2" id="KW-1185">Reference proteome</keyword>
<name>A0A5J9T9P7_9POAL</name>
<dbReference type="Proteomes" id="UP000324897">
    <property type="component" value="Chromosome 3"/>
</dbReference>
<protein>
    <submittedName>
        <fullName evidence="1">Uncharacterized protein</fullName>
    </submittedName>
</protein>
<dbReference type="Gramene" id="TVU08140">
    <property type="protein sequence ID" value="TVU08140"/>
    <property type="gene ID" value="EJB05_41529"/>
</dbReference>
<evidence type="ECO:0000313" key="2">
    <source>
        <dbReference type="Proteomes" id="UP000324897"/>
    </source>
</evidence>
<proteinExistence type="predicted"/>
<sequence length="86" mass="9228">PAPPPPDSIASSPRHSPVLIAASFRPSCSTPPSPPSCRPACWSSVQLLRCYCWPWLAAAFAGGVCDVIWLCARSRGEEENPVLRPV</sequence>